<keyword evidence="5 7" id="KW-1133">Transmembrane helix</keyword>
<feature type="transmembrane region" description="Helical" evidence="7">
    <location>
        <begin position="163"/>
        <end position="187"/>
    </location>
</feature>
<dbReference type="PANTHER" id="PTHR30213">
    <property type="entry name" value="INNER MEMBRANE PROTEIN YHJD"/>
    <property type="match status" value="1"/>
</dbReference>
<evidence type="ECO:0000256" key="6">
    <source>
        <dbReference type="ARBA" id="ARBA00023136"/>
    </source>
</evidence>
<keyword evidence="2 7" id="KW-1003">Cell membrane</keyword>
<dbReference type="PANTHER" id="PTHR30213:SF0">
    <property type="entry name" value="UPF0761 MEMBRANE PROTEIN YIHY"/>
    <property type="match status" value="1"/>
</dbReference>
<sequence>MTLDEPRAADGFTHEAVRRRLRSHLRRLLEVLRTWPWFDTLRMLRLRFREDRLGLTASSLTFTTLIGLVPLVTVTLALFSAFPMFNRFQMALQQYLLQSLVPDNIARPVMQALTQFASKASRLGSVGLILLGLTALALVFTIDRTLNSIWRVSKPRPLAQRVLVYWAAMTLGPLLLGASLTLTSYAISASRGIVDDLPGGVSLLLGLIEFTLLAGGVAGLFRFVPNTHVRWAHAWAGGLFVAVGFLIAKRLLAWYVAAVPTYSVVYGTFATLPIFLLWIYLGWVIVLLGAVIAAYAPSLALRVVRLPDRPGQRFALAVAILRLLANARGDAQRGYSPEALAGALRIDPLQVEPVTEALVQLDWCGRLDEEGEQRIVLLIDPVQTSAEPLIDRLLLADKQSTGAFRQRTGLGTLTVEALIH</sequence>
<dbReference type="InterPro" id="IPR023679">
    <property type="entry name" value="UPF0761_bac"/>
</dbReference>
<accession>A0ABX2EP87</accession>
<feature type="transmembrane region" description="Helical" evidence="7">
    <location>
        <begin position="53"/>
        <end position="82"/>
    </location>
</feature>
<keyword evidence="3" id="KW-0997">Cell inner membrane</keyword>
<comment type="similarity">
    <text evidence="7">Belongs to the UPF0761 family.</text>
</comment>
<evidence type="ECO:0000256" key="3">
    <source>
        <dbReference type="ARBA" id="ARBA00022519"/>
    </source>
</evidence>
<feature type="transmembrane region" description="Helical" evidence="7">
    <location>
        <begin position="123"/>
        <end position="142"/>
    </location>
</feature>
<evidence type="ECO:0000256" key="2">
    <source>
        <dbReference type="ARBA" id="ARBA00022475"/>
    </source>
</evidence>
<keyword evidence="6 7" id="KW-0472">Membrane</keyword>
<evidence type="ECO:0000256" key="4">
    <source>
        <dbReference type="ARBA" id="ARBA00022692"/>
    </source>
</evidence>
<dbReference type="RefSeq" id="WP_173129687.1">
    <property type="nucleotide sequence ID" value="NZ_JABRWJ010000008.1"/>
</dbReference>
<feature type="transmembrane region" description="Helical" evidence="7">
    <location>
        <begin position="233"/>
        <end position="257"/>
    </location>
</feature>
<dbReference type="NCBIfam" id="TIGR00765">
    <property type="entry name" value="yihY_not_rbn"/>
    <property type="match status" value="1"/>
</dbReference>
<organism evidence="8 9">
    <name type="scientific">Pseudaquabacterium terrae</name>
    <dbReference type="NCBI Taxonomy" id="2732868"/>
    <lineage>
        <taxon>Bacteria</taxon>
        <taxon>Pseudomonadati</taxon>
        <taxon>Pseudomonadota</taxon>
        <taxon>Betaproteobacteria</taxon>
        <taxon>Burkholderiales</taxon>
        <taxon>Sphaerotilaceae</taxon>
        <taxon>Pseudaquabacterium</taxon>
    </lineage>
</organism>
<keyword evidence="9" id="KW-1185">Reference proteome</keyword>
<name>A0ABX2EP87_9BURK</name>
<evidence type="ECO:0000256" key="1">
    <source>
        <dbReference type="ARBA" id="ARBA00004651"/>
    </source>
</evidence>
<protein>
    <recommendedName>
        <fullName evidence="7">UPF0761 membrane protein HLB44_26255</fullName>
    </recommendedName>
</protein>
<comment type="caution">
    <text evidence="8">The sequence shown here is derived from an EMBL/GenBank/DDBJ whole genome shotgun (WGS) entry which is preliminary data.</text>
</comment>
<dbReference type="InterPro" id="IPR017039">
    <property type="entry name" value="Virul_fac_BrkB"/>
</dbReference>
<evidence type="ECO:0000313" key="9">
    <source>
        <dbReference type="Proteomes" id="UP000737171"/>
    </source>
</evidence>
<dbReference type="Pfam" id="PF03631">
    <property type="entry name" value="Virul_fac_BrkB"/>
    <property type="match status" value="1"/>
</dbReference>
<keyword evidence="4 7" id="KW-0812">Transmembrane</keyword>
<comment type="subcellular location">
    <subcellularLocation>
        <location evidence="1 7">Cell membrane</location>
        <topology evidence="1 7">Multi-pass membrane protein</topology>
    </subcellularLocation>
</comment>
<feature type="transmembrane region" description="Helical" evidence="7">
    <location>
        <begin position="199"/>
        <end position="221"/>
    </location>
</feature>
<evidence type="ECO:0000313" key="8">
    <source>
        <dbReference type="EMBL" id="NRF70515.1"/>
    </source>
</evidence>
<reference evidence="8 9" key="1">
    <citation type="submission" date="2020-05" db="EMBL/GenBank/DDBJ databases">
        <title>Aquincola sp. isolate from soil.</title>
        <authorList>
            <person name="Han J."/>
            <person name="Kim D.-U."/>
        </authorList>
    </citation>
    <scope>NUCLEOTIDE SEQUENCE [LARGE SCALE GENOMIC DNA]</scope>
    <source>
        <strain evidence="8 9">S2</strain>
    </source>
</reference>
<feature type="transmembrane region" description="Helical" evidence="7">
    <location>
        <begin position="277"/>
        <end position="296"/>
    </location>
</feature>
<proteinExistence type="inferred from homology"/>
<evidence type="ECO:0000256" key="5">
    <source>
        <dbReference type="ARBA" id="ARBA00022989"/>
    </source>
</evidence>
<evidence type="ECO:0000256" key="7">
    <source>
        <dbReference type="HAMAP-Rule" id="MF_00672"/>
    </source>
</evidence>
<gene>
    <name evidence="8" type="ORF">HLB44_26255</name>
</gene>
<dbReference type="HAMAP" id="MF_00672">
    <property type="entry name" value="UPF0761"/>
    <property type="match status" value="1"/>
</dbReference>
<dbReference type="Proteomes" id="UP000737171">
    <property type="component" value="Unassembled WGS sequence"/>
</dbReference>
<dbReference type="EMBL" id="JABRWJ010000008">
    <property type="protein sequence ID" value="NRF70515.1"/>
    <property type="molecule type" value="Genomic_DNA"/>
</dbReference>